<dbReference type="CDD" id="cd00143">
    <property type="entry name" value="PP2Cc"/>
    <property type="match status" value="1"/>
</dbReference>
<dbReference type="AlphaFoldDB" id="A0A653C8V7"/>
<dbReference type="InterPro" id="IPR001932">
    <property type="entry name" value="PPM-type_phosphatase-like_dom"/>
</dbReference>
<organism evidence="9 10">
    <name type="scientific">Callosobruchus maculatus</name>
    <name type="common">Southern cowpea weevil</name>
    <name type="synonym">Pulse bruchid</name>
    <dbReference type="NCBI Taxonomy" id="64391"/>
    <lineage>
        <taxon>Eukaryota</taxon>
        <taxon>Metazoa</taxon>
        <taxon>Ecdysozoa</taxon>
        <taxon>Arthropoda</taxon>
        <taxon>Hexapoda</taxon>
        <taxon>Insecta</taxon>
        <taxon>Pterygota</taxon>
        <taxon>Neoptera</taxon>
        <taxon>Endopterygota</taxon>
        <taxon>Coleoptera</taxon>
        <taxon>Polyphaga</taxon>
        <taxon>Cucujiformia</taxon>
        <taxon>Chrysomeloidea</taxon>
        <taxon>Chrysomelidae</taxon>
        <taxon>Bruchinae</taxon>
        <taxon>Bruchini</taxon>
        <taxon>Callosobruchus</taxon>
    </lineage>
</organism>
<dbReference type="GO" id="GO:0000287">
    <property type="term" value="F:magnesium ion binding"/>
    <property type="evidence" value="ECO:0007669"/>
    <property type="project" value="InterPro"/>
</dbReference>
<evidence type="ECO:0000256" key="7">
    <source>
        <dbReference type="ARBA" id="ARBA00023211"/>
    </source>
</evidence>
<evidence type="ECO:0000256" key="2">
    <source>
        <dbReference type="ARBA" id="ARBA00001946"/>
    </source>
</evidence>
<sequence length="138" mass="15411">MVSPEPAIFVRERDDVGDEFLILACDGIWDVMSNDELCAYIRNRLTVTSNLQEITAQVIDTCFYKQSRDNMTIVLVVFPGAPKPTTEAILAERRLDDAIETLISEIIQKNDNSSLEEVLRQLELSKIEGLPPAGLASK</sequence>
<protein>
    <recommendedName>
        <fullName evidence="8">PPM-type phosphatase domain-containing protein</fullName>
    </recommendedName>
</protein>
<comment type="similarity">
    <text evidence="3">Belongs to the PP2C family.</text>
</comment>
<evidence type="ECO:0000313" key="10">
    <source>
        <dbReference type="Proteomes" id="UP000410492"/>
    </source>
</evidence>
<dbReference type="InterPro" id="IPR036580">
    <property type="entry name" value="PP2C_C_sf"/>
</dbReference>
<evidence type="ECO:0000256" key="6">
    <source>
        <dbReference type="ARBA" id="ARBA00022842"/>
    </source>
</evidence>
<evidence type="ECO:0000256" key="3">
    <source>
        <dbReference type="ARBA" id="ARBA00006702"/>
    </source>
</evidence>
<keyword evidence="10" id="KW-1185">Reference proteome</keyword>
<proteinExistence type="inferred from homology"/>
<dbReference type="Pfam" id="PF07830">
    <property type="entry name" value="PP2C_C"/>
    <property type="match status" value="1"/>
</dbReference>
<dbReference type="GO" id="GO:0004722">
    <property type="term" value="F:protein serine/threonine phosphatase activity"/>
    <property type="evidence" value="ECO:0007669"/>
    <property type="project" value="InterPro"/>
</dbReference>
<evidence type="ECO:0000259" key="8">
    <source>
        <dbReference type="PROSITE" id="PS51746"/>
    </source>
</evidence>
<dbReference type="Proteomes" id="UP000410492">
    <property type="component" value="Unassembled WGS sequence"/>
</dbReference>
<accession>A0A653C8V7</accession>
<dbReference type="PANTHER" id="PTHR47992">
    <property type="entry name" value="PROTEIN PHOSPHATASE"/>
    <property type="match status" value="1"/>
</dbReference>
<keyword evidence="6" id="KW-0460">Magnesium</keyword>
<gene>
    <name evidence="9" type="ORF">CALMAC_LOCUS7178</name>
</gene>
<dbReference type="PROSITE" id="PS51746">
    <property type="entry name" value="PPM_2"/>
    <property type="match status" value="1"/>
</dbReference>
<dbReference type="InterPro" id="IPR036457">
    <property type="entry name" value="PPM-type-like_dom_sf"/>
</dbReference>
<keyword evidence="5" id="KW-0378">Hydrolase</keyword>
<dbReference type="EMBL" id="CAACVG010007233">
    <property type="protein sequence ID" value="VEN44351.1"/>
    <property type="molecule type" value="Genomic_DNA"/>
</dbReference>
<evidence type="ECO:0000313" key="9">
    <source>
        <dbReference type="EMBL" id="VEN44351.1"/>
    </source>
</evidence>
<comment type="cofactor">
    <cofactor evidence="2">
        <name>Mg(2+)</name>
        <dbReference type="ChEBI" id="CHEBI:18420"/>
    </cofactor>
</comment>
<dbReference type="Pfam" id="PF00481">
    <property type="entry name" value="PP2C"/>
    <property type="match status" value="1"/>
</dbReference>
<name>A0A653C8V7_CALMS</name>
<dbReference type="InterPro" id="IPR012911">
    <property type="entry name" value="PP2C_C"/>
</dbReference>
<dbReference type="OrthoDB" id="10264738at2759"/>
<keyword evidence="4" id="KW-0479">Metal-binding</keyword>
<dbReference type="Gene3D" id="1.10.10.430">
    <property type="entry name" value="Phosphatase 2C, C-terminal domain suprefamily"/>
    <property type="match status" value="1"/>
</dbReference>
<evidence type="ECO:0000256" key="5">
    <source>
        <dbReference type="ARBA" id="ARBA00022801"/>
    </source>
</evidence>
<dbReference type="GO" id="GO:0030145">
    <property type="term" value="F:manganese ion binding"/>
    <property type="evidence" value="ECO:0007669"/>
    <property type="project" value="InterPro"/>
</dbReference>
<evidence type="ECO:0000256" key="4">
    <source>
        <dbReference type="ARBA" id="ARBA00022723"/>
    </source>
</evidence>
<dbReference type="SUPFAM" id="SSF81601">
    <property type="entry name" value="Protein serine/threonine phosphatase 2C, C-terminal domain"/>
    <property type="match status" value="1"/>
</dbReference>
<dbReference type="SUPFAM" id="SSF81606">
    <property type="entry name" value="PP2C-like"/>
    <property type="match status" value="1"/>
</dbReference>
<reference evidence="9 10" key="1">
    <citation type="submission" date="2019-01" db="EMBL/GenBank/DDBJ databases">
        <authorList>
            <person name="Sayadi A."/>
        </authorList>
    </citation>
    <scope>NUCLEOTIDE SEQUENCE [LARGE SCALE GENOMIC DNA]</scope>
</reference>
<dbReference type="Gene3D" id="3.60.40.10">
    <property type="entry name" value="PPM-type phosphatase domain"/>
    <property type="match status" value="1"/>
</dbReference>
<feature type="domain" description="PPM-type phosphatase" evidence="8">
    <location>
        <begin position="1"/>
        <end position="78"/>
    </location>
</feature>
<keyword evidence="7" id="KW-0464">Manganese</keyword>
<comment type="cofactor">
    <cofactor evidence="1">
        <name>Mn(2+)</name>
        <dbReference type="ChEBI" id="CHEBI:29035"/>
    </cofactor>
</comment>
<dbReference type="InterPro" id="IPR015655">
    <property type="entry name" value="PP2C"/>
</dbReference>
<evidence type="ECO:0000256" key="1">
    <source>
        <dbReference type="ARBA" id="ARBA00001936"/>
    </source>
</evidence>